<evidence type="ECO:0000259" key="17">
    <source>
        <dbReference type="PROSITE" id="PS50954"/>
    </source>
</evidence>
<dbReference type="PANTHER" id="PTHR43884">
    <property type="entry name" value="ACYL-COA DEHYDROGENASE"/>
    <property type="match status" value="1"/>
</dbReference>
<keyword evidence="5" id="KW-0285">Flavoprotein</keyword>
<dbReference type="PANTHER" id="PTHR43884:SF9">
    <property type="entry name" value="COMPLEX I ASSEMBLY FACTOR ACAD9, MITOCHONDRIAL"/>
    <property type="match status" value="1"/>
</dbReference>
<gene>
    <name evidence="18" type="ORF">QYM36_006063</name>
</gene>
<dbReference type="FunFam" id="1.10.540.10:FF:000001">
    <property type="entry name" value="Very long-chain-specific acyl-CoA dehydrogenase, mitochondrial"/>
    <property type="match status" value="1"/>
</dbReference>
<dbReference type="Pfam" id="PF02770">
    <property type="entry name" value="Acyl-CoA_dh_M"/>
    <property type="match status" value="1"/>
</dbReference>
<keyword evidence="11" id="KW-0496">Mitochondrion</keyword>
<protein>
    <recommendedName>
        <fullName evidence="17">LEM domain-containing protein</fullName>
    </recommendedName>
</protein>
<keyword evidence="12" id="KW-0472">Membrane</keyword>
<comment type="catalytic activity">
    <reaction evidence="15">
        <text>eicosanoyl-CoA + oxidized [electron-transfer flavoprotein] + H(+) = (2E)-eicosenoyl-CoA + reduced [electron-transfer flavoprotein]</text>
        <dbReference type="Rhea" id="RHEA:47236"/>
        <dbReference type="Rhea" id="RHEA-COMP:10685"/>
        <dbReference type="Rhea" id="RHEA-COMP:10686"/>
        <dbReference type="ChEBI" id="CHEBI:15378"/>
        <dbReference type="ChEBI" id="CHEBI:57380"/>
        <dbReference type="ChEBI" id="CHEBI:57692"/>
        <dbReference type="ChEBI" id="CHEBI:58307"/>
        <dbReference type="ChEBI" id="CHEBI:74691"/>
    </reaction>
    <physiologicalReaction direction="left-to-right" evidence="15">
        <dbReference type="Rhea" id="RHEA:47237"/>
    </physiologicalReaction>
</comment>
<dbReference type="Gene3D" id="2.40.110.10">
    <property type="entry name" value="Butyryl-CoA Dehydrogenase, subunit A, domain 2"/>
    <property type="match status" value="1"/>
</dbReference>
<evidence type="ECO:0000256" key="7">
    <source>
        <dbReference type="ARBA" id="ARBA00022827"/>
    </source>
</evidence>
<evidence type="ECO:0000256" key="15">
    <source>
        <dbReference type="ARBA" id="ARBA00049140"/>
    </source>
</evidence>
<dbReference type="FunFam" id="1.20.140.10:FF:000008">
    <property type="entry name" value="acyl-CoA dehydrogenase family member 9, mitochondrial"/>
    <property type="match status" value="1"/>
</dbReference>
<evidence type="ECO:0000256" key="3">
    <source>
        <dbReference type="ARBA" id="ARBA00009347"/>
    </source>
</evidence>
<evidence type="ECO:0000256" key="12">
    <source>
        <dbReference type="ARBA" id="ARBA00023136"/>
    </source>
</evidence>
<dbReference type="PROSITE" id="PS00072">
    <property type="entry name" value="ACYL_COA_DH_1"/>
    <property type="match status" value="1"/>
</dbReference>
<dbReference type="PROSITE" id="PS50954">
    <property type="entry name" value="LEM"/>
    <property type="match status" value="1"/>
</dbReference>
<feature type="non-terminal residue" evidence="18">
    <location>
        <position position="916"/>
    </location>
</feature>
<dbReference type="InterPro" id="IPR003887">
    <property type="entry name" value="LEM_dom"/>
</dbReference>
<dbReference type="SUPFAM" id="SSF63451">
    <property type="entry name" value="LEM domain"/>
    <property type="match status" value="1"/>
</dbReference>
<dbReference type="InterPro" id="IPR013786">
    <property type="entry name" value="AcylCoA_DH/ox_N"/>
</dbReference>
<evidence type="ECO:0000256" key="6">
    <source>
        <dbReference type="ARBA" id="ARBA00022792"/>
    </source>
</evidence>
<dbReference type="SUPFAM" id="SSF47203">
    <property type="entry name" value="Acyl-CoA dehydrogenase C-terminal domain-like"/>
    <property type="match status" value="1"/>
</dbReference>
<dbReference type="InterPro" id="IPR037069">
    <property type="entry name" value="AcylCoA_DH/ox_N_sf"/>
</dbReference>
<feature type="domain" description="LEM" evidence="17">
    <location>
        <begin position="172"/>
        <end position="216"/>
    </location>
</feature>
<organism evidence="18 19">
    <name type="scientific">Artemia franciscana</name>
    <name type="common">Brine shrimp</name>
    <name type="synonym">Artemia sanfranciscana</name>
    <dbReference type="NCBI Taxonomy" id="6661"/>
    <lineage>
        <taxon>Eukaryota</taxon>
        <taxon>Metazoa</taxon>
        <taxon>Ecdysozoa</taxon>
        <taxon>Arthropoda</taxon>
        <taxon>Crustacea</taxon>
        <taxon>Branchiopoda</taxon>
        <taxon>Anostraca</taxon>
        <taxon>Artemiidae</taxon>
        <taxon>Artemia</taxon>
    </lineage>
</organism>
<dbReference type="GO" id="GO:0050660">
    <property type="term" value="F:flavin adenine dinucleotide binding"/>
    <property type="evidence" value="ECO:0007669"/>
    <property type="project" value="InterPro"/>
</dbReference>
<dbReference type="GO" id="GO:0005743">
    <property type="term" value="C:mitochondrial inner membrane"/>
    <property type="evidence" value="ECO:0007669"/>
    <property type="project" value="UniProtKB-SubCell"/>
</dbReference>
<evidence type="ECO:0000256" key="14">
    <source>
        <dbReference type="ARBA" id="ARBA00049038"/>
    </source>
</evidence>
<dbReference type="Gene3D" id="1.20.140.10">
    <property type="entry name" value="Butyryl-CoA Dehydrogenase, subunit A, domain 3"/>
    <property type="match status" value="2"/>
</dbReference>
<sequence>MELPRISQLLLCLGADPTLENEESQTALMLGLQCKCSEVAETFRNYLQDKDANKDYISYTYNSETFYSCESEIRDDGLPNIAFCSSEVETPEYTSIERSCLSENVNDLSDLNNGIITESNSVYESAFSLIDSTSLCWNVSSHDNLSTTEYLYTDIQENVSFLEQRLPFLTPEDSVTSVATSVLVKELKAFGRPPGPIDGLTKPLYVKQYLKFKENPSLALSNKKKEYSAEIQKTLNDPSRLKRDQDKYRKGNLNVHLVSVQLQLFALSQTADTETTADTQGENSDIEVRTFEGEGGYNNDAGAPANAGTYGIKTGTDKVKAPPFAKELFLGRFDKNVLVYPEVLEKEKLENLETMAESVGKFFQEKVDSQSIDVNAKIPEETLQGLKDLGLYGLQIPSEHGGLELSATEYARLNEIIALDGSVAVTLAAHQAIGLKGLLLCGNEVQKKKYLPKLASGEWTAAFALTEPSSGSDAGSIKTRAKLSLDGTKWVINGGKIWISNGGYADFFTVFARTEITDQLGRTKDKITAFLVERNFGGITSGPPEDKLGIRGSNTCEVHFEDTPVPVENVLGVVGGGFGVAMEILNNGRFSMGSAGAGILKHLLKDVTRHCIDRTQFGKPLKDFELIQEKIAKISATAYAMESLSYLTAAMIDMYEEPECSVESAIVKIFSSEGVWESINECLQIMGGMGYMKSYPYERALRDARIMQIFEGTNEILRLMVALRGFQYAALELKDDVKKMRQPLQNPGFFVKKAFSELKISVKKLNLDLAGSLHPGLAVSVGNKNLEKEIEKSIESVEVGKVDEAVCGLGESLRQIFELRKEKKSMKTFFDYECEGLRLIVQESLRKPQAADLENIVFDFMKAVRTLLVRHGTKLDKKQLDLARVANALIEIYAQTAVLSRASRSYCIGLQNSQHE</sequence>
<keyword evidence="6" id="KW-0999">Mitochondrion inner membrane</keyword>
<dbReference type="Pfam" id="PF00441">
    <property type="entry name" value="Acyl-CoA_dh_1"/>
    <property type="match status" value="1"/>
</dbReference>
<comment type="similarity">
    <text evidence="3">Belongs to the acyl-CoA dehydrogenase family.</text>
</comment>
<dbReference type="InterPro" id="IPR009075">
    <property type="entry name" value="AcylCo_DH/oxidase_C"/>
</dbReference>
<dbReference type="InterPro" id="IPR006091">
    <property type="entry name" value="Acyl-CoA_Oxase/DH_mid-dom"/>
</dbReference>
<evidence type="ECO:0000313" key="18">
    <source>
        <dbReference type="EMBL" id="KAK2718919.1"/>
    </source>
</evidence>
<comment type="catalytic activity">
    <reaction evidence="14">
        <text>tetradecanoyl-CoA + oxidized [electron-transfer flavoprotein] + H(+) = (2E)-tetradecenoyl-CoA + reduced [electron-transfer flavoprotein]</text>
        <dbReference type="Rhea" id="RHEA:47316"/>
        <dbReference type="Rhea" id="RHEA-COMP:10685"/>
        <dbReference type="Rhea" id="RHEA-COMP:10686"/>
        <dbReference type="ChEBI" id="CHEBI:15378"/>
        <dbReference type="ChEBI" id="CHEBI:57385"/>
        <dbReference type="ChEBI" id="CHEBI:57692"/>
        <dbReference type="ChEBI" id="CHEBI:58307"/>
        <dbReference type="ChEBI" id="CHEBI:61405"/>
    </reaction>
    <physiologicalReaction direction="left-to-right" evidence="14">
        <dbReference type="Rhea" id="RHEA:47317"/>
    </physiologicalReaction>
</comment>
<dbReference type="AlphaFoldDB" id="A0AA88LAF0"/>
<keyword evidence="19" id="KW-1185">Reference proteome</keyword>
<evidence type="ECO:0000256" key="10">
    <source>
        <dbReference type="ARBA" id="ARBA00023002"/>
    </source>
</evidence>
<evidence type="ECO:0000256" key="2">
    <source>
        <dbReference type="ARBA" id="ARBA00004637"/>
    </source>
</evidence>
<evidence type="ECO:0000256" key="8">
    <source>
        <dbReference type="ARBA" id="ARBA00022946"/>
    </source>
</evidence>
<name>A0AA88LAF0_ARTSF</name>
<evidence type="ECO:0000256" key="9">
    <source>
        <dbReference type="ARBA" id="ARBA00022990"/>
    </source>
</evidence>
<comment type="catalytic activity">
    <reaction evidence="13">
        <text>oxidized [electron-transfer flavoprotein] + hexadecanoyl-CoA + H(+) = (2E)-hexadecenoyl-CoA + reduced [electron-transfer flavoprotein]</text>
        <dbReference type="Rhea" id="RHEA:43448"/>
        <dbReference type="Rhea" id="RHEA-COMP:10685"/>
        <dbReference type="Rhea" id="RHEA-COMP:10686"/>
        <dbReference type="ChEBI" id="CHEBI:15378"/>
        <dbReference type="ChEBI" id="CHEBI:57379"/>
        <dbReference type="ChEBI" id="CHEBI:57692"/>
        <dbReference type="ChEBI" id="CHEBI:58307"/>
        <dbReference type="ChEBI" id="CHEBI:61526"/>
    </reaction>
    <physiologicalReaction direction="left-to-right" evidence="13">
        <dbReference type="Rhea" id="RHEA:43449"/>
    </physiologicalReaction>
</comment>
<dbReference type="EMBL" id="JAVRJZ010000009">
    <property type="protein sequence ID" value="KAK2718919.1"/>
    <property type="molecule type" value="Genomic_DNA"/>
</dbReference>
<dbReference type="Gene3D" id="1.10.540.10">
    <property type="entry name" value="Acyl-CoA dehydrogenase/oxidase, N-terminal domain"/>
    <property type="match status" value="1"/>
</dbReference>
<dbReference type="InterPro" id="IPR036250">
    <property type="entry name" value="AcylCo_DH-like_C"/>
</dbReference>
<evidence type="ECO:0000313" key="19">
    <source>
        <dbReference type="Proteomes" id="UP001187531"/>
    </source>
</evidence>
<keyword evidence="9" id="KW-0007">Acetylation</keyword>
<keyword evidence="4" id="KW-0597">Phosphoprotein</keyword>
<keyword evidence="10" id="KW-0560">Oxidoreductase</keyword>
<evidence type="ECO:0000256" key="1">
    <source>
        <dbReference type="ARBA" id="ARBA00001974"/>
    </source>
</evidence>
<dbReference type="GO" id="GO:0006631">
    <property type="term" value="P:fatty acid metabolic process"/>
    <property type="evidence" value="ECO:0007669"/>
    <property type="project" value="UniProtKB-ARBA"/>
</dbReference>
<proteinExistence type="inferred from homology"/>
<evidence type="ECO:0000256" key="16">
    <source>
        <dbReference type="ARBA" id="ARBA00049224"/>
    </source>
</evidence>
<dbReference type="Proteomes" id="UP001187531">
    <property type="component" value="Unassembled WGS sequence"/>
</dbReference>
<reference evidence="18" key="1">
    <citation type="submission" date="2023-07" db="EMBL/GenBank/DDBJ databases">
        <title>Chromosome-level genome assembly of Artemia franciscana.</title>
        <authorList>
            <person name="Jo E."/>
        </authorList>
    </citation>
    <scope>NUCLEOTIDE SEQUENCE</scope>
    <source>
        <tissue evidence="18">Whole body</tissue>
    </source>
</reference>
<comment type="caution">
    <text evidence="18">The sequence shown here is derived from an EMBL/GenBank/DDBJ whole genome shotgun (WGS) entry which is preliminary data.</text>
</comment>
<evidence type="ECO:0000256" key="5">
    <source>
        <dbReference type="ARBA" id="ARBA00022630"/>
    </source>
</evidence>
<keyword evidence="8" id="KW-0809">Transit peptide</keyword>
<dbReference type="GO" id="GO:0003995">
    <property type="term" value="F:acyl-CoA dehydrogenase activity"/>
    <property type="evidence" value="ECO:0007669"/>
    <property type="project" value="InterPro"/>
</dbReference>
<evidence type="ECO:0000256" key="13">
    <source>
        <dbReference type="ARBA" id="ARBA00047916"/>
    </source>
</evidence>
<dbReference type="InterPro" id="IPR009100">
    <property type="entry name" value="AcylCoA_DH/oxidase_NM_dom_sf"/>
</dbReference>
<dbReference type="FunFam" id="2.40.110.10:FF:000006">
    <property type="entry name" value="very long-chain specific acyl-CoA dehydrogenase, mitochondrial"/>
    <property type="match status" value="1"/>
</dbReference>
<dbReference type="Pfam" id="PF02771">
    <property type="entry name" value="Acyl-CoA_dh_N"/>
    <property type="match status" value="1"/>
</dbReference>
<comment type="subcellular location">
    <subcellularLocation>
        <location evidence="2">Mitochondrion inner membrane</location>
        <topology evidence="2">Peripheral membrane protein</topology>
    </subcellularLocation>
</comment>
<dbReference type="InterPro" id="IPR006089">
    <property type="entry name" value="Acyl-CoA_DH_CS"/>
</dbReference>
<comment type="cofactor">
    <cofactor evidence="1">
        <name>FAD</name>
        <dbReference type="ChEBI" id="CHEBI:57692"/>
    </cofactor>
</comment>
<comment type="catalytic activity">
    <reaction evidence="16">
        <text>octadecanoyl-CoA + oxidized [electron-transfer flavoprotein] + H(+) = (2E)-octadecenoyl-CoA + reduced [electron-transfer flavoprotein]</text>
        <dbReference type="Rhea" id="RHEA:47240"/>
        <dbReference type="Rhea" id="RHEA-COMP:10685"/>
        <dbReference type="Rhea" id="RHEA-COMP:10686"/>
        <dbReference type="ChEBI" id="CHEBI:15378"/>
        <dbReference type="ChEBI" id="CHEBI:57394"/>
        <dbReference type="ChEBI" id="CHEBI:57692"/>
        <dbReference type="ChEBI" id="CHEBI:58307"/>
        <dbReference type="ChEBI" id="CHEBI:71412"/>
    </reaction>
    <physiologicalReaction direction="left-to-right" evidence="16">
        <dbReference type="Rhea" id="RHEA:47241"/>
    </physiologicalReaction>
</comment>
<dbReference type="InterPro" id="IPR049448">
    <property type="entry name" value="ACAD9/ACADV-like_C"/>
</dbReference>
<keyword evidence="7" id="KW-0274">FAD</keyword>
<dbReference type="SUPFAM" id="SSF56645">
    <property type="entry name" value="Acyl-CoA dehydrogenase NM domain-like"/>
    <property type="match status" value="1"/>
</dbReference>
<dbReference type="InterPro" id="IPR011015">
    <property type="entry name" value="LEM/LEM-like_dom_sf"/>
</dbReference>
<dbReference type="Pfam" id="PF21343">
    <property type="entry name" value="ACAD9-ACADV_C"/>
    <property type="match status" value="1"/>
</dbReference>
<evidence type="ECO:0000256" key="4">
    <source>
        <dbReference type="ARBA" id="ARBA00022553"/>
    </source>
</evidence>
<evidence type="ECO:0000256" key="11">
    <source>
        <dbReference type="ARBA" id="ARBA00023128"/>
    </source>
</evidence>
<dbReference type="InterPro" id="IPR046373">
    <property type="entry name" value="Acyl-CoA_Oxase/DH_mid-dom_sf"/>
</dbReference>
<accession>A0AA88LAF0</accession>